<organism evidence="11 12">
    <name type="scientific">Convivina intestini</name>
    <dbReference type="NCBI Taxonomy" id="1505726"/>
    <lineage>
        <taxon>Bacteria</taxon>
        <taxon>Bacillati</taxon>
        <taxon>Bacillota</taxon>
        <taxon>Bacilli</taxon>
        <taxon>Lactobacillales</taxon>
        <taxon>Lactobacillaceae</taxon>
        <taxon>Convivina</taxon>
    </lineage>
</organism>
<evidence type="ECO:0000256" key="3">
    <source>
        <dbReference type="ARBA" id="ARBA00022475"/>
    </source>
</evidence>
<keyword evidence="8 9" id="KW-0472">Membrane</keyword>
<dbReference type="Proteomes" id="UP000245433">
    <property type="component" value="Unassembled WGS sequence"/>
</dbReference>
<feature type="transmembrane region" description="Helical" evidence="9">
    <location>
        <begin position="252"/>
        <end position="273"/>
    </location>
</feature>
<dbReference type="PANTHER" id="PTHR37324">
    <property type="entry name" value="PTS SYSTEM GALACTITOL-SPECIFIC EIIC COMPONENT"/>
    <property type="match status" value="1"/>
</dbReference>
<dbReference type="GO" id="GO:0009401">
    <property type="term" value="P:phosphoenolpyruvate-dependent sugar phosphotransferase system"/>
    <property type="evidence" value="ECO:0007669"/>
    <property type="project" value="UniProtKB-KW"/>
</dbReference>
<evidence type="ECO:0000256" key="7">
    <source>
        <dbReference type="ARBA" id="ARBA00022989"/>
    </source>
</evidence>
<feature type="transmembrane region" description="Helical" evidence="9">
    <location>
        <begin position="370"/>
        <end position="389"/>
    </location>
</feature>
<dbReference type="InterPro" id="IPR013014">
    <property type="entry name" value="PTS_EIIC_2"/>
</dbReference>
<dbReference type="InterPro" id="IPR013853">
    <property type="entry name" value="EIIC-GAT"/>
</dbReference>
<dbReference type="InterPro" id="IPR004703">
    <property type="entry name" value="PTS_sugar-sp_permease"/>
</dbReference>
<feature type="domain" description="PTS EIIC type-2" evidence="10">
    <location>
        <begin position="5"/>
        <end position="453"/>
    </location>
</feature>
<name>A0A2U1DEN3_9LACO</name>
<evidence type="ECO:0000256" key="5">
    <source>
        <dbReference type="ARBA" id="ARBA00022683"/>
    </source>
</evidence>
<evidence type="ECO:0000256" key="1">
    <source>
        <dbReference type="ARBA" id="ARBA00004651"/>
    </source>
</evidence>
<evidence type="ECO:0000256" key="9">
    <source>
        <dbReference type="SAM" id="Phobius"/>
    </source>
</evidence>
<evidence type="ECO:0000256" key="8">
    <source>
        <dbReference type="ARBA" id="ARBA00023136"/>
    </source>
</evidence>
<dbReference type="EMBL" id="QEKT01000001">
    <property type="protein sequence ID" value="PVY86140.1"/>
    <property type="molecule type" value="Genomic_DNA"/>
</dbReference>
<feature type="transmembrane region" description="Helical" evidence="9">
    <location>
        <begin position="15"/>
        <end position="33"/>
    </location>
</feature>
<evidence type="ECO:0000313" key="12">
    <source>
        <dbReference type="Proteomes" id="UP000245433"/>
    </source>
</evidence>
<evidence type="ECO:0000256" key="4">
    <source>
        <dbReference type="ARBA" id="ARBA00022597"/>
    </source>
</evidence>
<keyword evidence="2" id="KW-0813">Transport</keyword>
<keyword evidence="4" id="KW-0762">Sugar transport</keyword>
<comment type="caution">
    <text evidence="11">The sequence shown here is derived from an EMBL/GenBank/DDBJ whole genome shotgun (WGS) entry which is preliminary data.</text>
</comment>
<dbReference type="GO" id="GO:0005886">
    <property type="term" value="C:plasma membrane"/>
    <property type="evidence" value="ECO:0007669"/>
    <property type="project" value="UniProtKB-SubCell"/>
</dbReference>
<gene>
    <name evidence="11" type="ORF">C7384_10153</name>
</gene>
<sequence length="472" mass="52099">MEIFMNFVTTLGHNVIVPIIIFLVAVVLGVKIATAVRSAILVGVALTGFSWIIGSFTPVVTKIINQMVKVTGLNLPIVDTGWQSSALTAFQSPVGISFFLGGLILETILFLVGYTKVFFPTNLWQNWGFMVWGTVAYVVTKNFWLSFSLSVFLMLISLLLAEIQSDRYSDYYQIPNGTTASMQNIENVIPALLLDPVWNMIGLNKINITPERLKEKMGIFGEPTMIGAILGLILGFLANLNHLGSLKAWGQILFFSIQLATVMTIFPMIAHLFGKAFKPITSEISNRYRKEDDESGASVTNKKRWFIAVDDGLGYGESATLISGMILMPVMLVLAVILPGNKMIPVVDLIALPFMLESMVAIHRGNMTKIFASAIVWFSLGLYAGTYMAPMYTEALAKYGIAVATGATLIVSFNVMARPFTALIFAIWITGNWYLILPVVLLYVLAQGTLRFKRAQIWTYLAHMANKNKADV</sequence>
<dbReference type="PANTHER" id="PTHR37324:SF2">
    <property type="entry name" value="PTS SYSTEM GALACTITOL-SPECIFIC EIIC COMPONENT"/>
    <property type="match status" value="1"/>
</dbReference>
<dbReference type="Pfam" id="PF03611">
    <property type="entry name" value="EIIC-GAT"/>
    <property type="match status" value="1"/>
</dbReference>
<accession>A0A2U1DEN3</accession>
<feature type="transmembrane region" description="Helical" evidence="9">
    <location>
        <begin position="423"/>
        <end position="446"/>
    </location>
</feature>
<feature type="transmembrane region" description="Helical" evidence="9">
    <location>
        <begin position="135"/>
        <end position="161"/>
    </location>
</feature>
<dbReference type="AlphaFoldDB" id="A0A2U1DEN3"/>
<feature type="transmembrane region" description="Helical" evidence="9">
    <location>
        <begin position="94"/>
        <end position="114"/>
    </location>
</feature>
<keyword evidence="7 9" id="KW-1133">Transmembrane helix</keyword>
<proteinExistence type="predicted"/>
<comment type="subcellular location">
    <subcellularLocation>
        <location evidence="1">Cell membrane</location>
        <topology evidence="1">Multi-pass membrane protein</topology>
    </subcellularLocation>
</comment>
<reference evidence="11 12" key="1">
    <citation type="submission" date="2018-04" db="EMBL/GenBank/DDBJ databases">
        <title>Genomic Encyclopedia of Type Strains, Phase IV (KMG-IV): sequencing the most valuable type-strain genomes for metagenomic binning, comparative biology and taxonomic classification.</title>
        <authorList>
            <person name="Goeker M."/>
        </authorList>
    </citation>
    <scope>NUCLEOTIDE SEQUENCE [LARGE SCALE GENOMIC DNA]</scope>
    <source>
        <strain evidence="11 12">DSM 28795</strain>
    </source>
</reference>
<keyword evidence="3" id="KW-1003">Cell membrane</keyword>
<dbReference type="PROSITE" id="PS51104">
    <property type="entry name" value="PTS_EIIC_TYPE_2"/>
    <property type="match status" value="1"/>
</dbReference>
<dbReference type="GO" id="GO:0015577">
    <property type="term" value="F:galactitol transmembrane transporter activity"/>
    <property type="evidence" value="ECO:0007669"/>
    <property type="project" value="InterPro"/>
</dbReference>
<dbReference type="OrthoDB" id="9787936at2"/>
<keyword evidence="5" id="KW-0598">Phosphotransferase system</keyword>
<evidence type="ECO:0000256" key="2">
    <source>
        <dbReference type="ARBA" id="ARBA00022448"/>
    </source>
</evidence>
<feature type="transmembrane region" description="Helical" evidence="9">
    <location>
        <begin position="219"/>
        <end position="240"/>
    </location>
</feature>
<dbReference type="PIRSF" id="PIRSF006304">
    <property type="entry name" value="GatC"/>
    <property type="match status" value="1"/>
</dbReference>
<feature type="transmembrane region" description="Helical" evidence="9">
    <location>
        <begin position="40"/>
        <end position="60"/>
    </location>
</feature>
<protein>
    <submittedName>
        <fullName evidence="11">PTS system IIC component (Gat family)</fullName>
    </submittedName>
</protein>
<dbReference type="RefSeq" id="WP_089937274.1">
    <property type="nucleotide sequence ID" value="NZ_CAKOEX010000001.1"/>
</dbReference>
<feature type="transmembrane region" description="Helical" evidence="9">
    <location>
        <begin position="319"/>
        <end position="339"/>
    </location>
</feature>
<evidence type="ECO:0000313" key="11">
    <source>
        <dbReference type="EMBL" id="PVY86140.1"/>
    </source>
</evidence>
<keyword evidence="12" id="KW-1185">Reference proteome</keyword>
<keyword evidence="6 9" id="KW-0812">Transmembrane</keyword>
<evidence type="ECO:0000259" key="10">
    <source>
        <dbReference type="PROSITE" id="PS51104"/>
    </source>
</evidence>
<evidence type="ECO:0000256" key="6">
    <source>
        <dbReference type="ARBA" id="ARBA00022692"/>
    </source>
</evidence>